<evidence type="ECO:0000259" key="13">
    <source>
        <dbReference type="PROSITE" id="PS50102"/>
    </source>
</evidence>
<evidence type="ECO:0000256" key="8">
    <source>
        <dbReference type="ARBA" id="ARBA00022884"/>
    </source>
</evidence>
<dbReference type="InterPro" id="IPR000504">
    <property type="entry name" value="RRM_dom"/>
</dbReference>
<dbReference type="InterPro" id="IPR001841">
    <property type="entry name" value="Znf_RING"/>
</dbReference>
<dbReference type="Pfam" id="PF00076">
    <property type="entry name" value="RRM_1"/>
    <property type="match status" value="3"/>
</dbReference>
<dbReference type="Gene3D" id="2.20.25.20">
    <property type="match status" value="1"/>
</dbReference>
<evidence type="ECO:0000256" key="2">
    <source>
        <dbReference type="ARBA" id="ARBA00022679"/>
    </source>
</evidence>
<dbReference type="Gene3D" id="3.30.70.330">
    <property type="match status" value="3"/>
</dbReference>
<evidence type="ECO:0000313" key="16">
    <source>
        <dbReference type="Proteomes" id="UP000288716"/>
    </source>
</evidence>
<dbReference type="GO" id="GO:0003723">
    <property type="term" value="F:RNA binding"/>
    <property type="evidence" value="ECO:0007669"/>
    <property type="project" value="UniProtKB-UniRule"/>
</dbReference>
<keyword evidence="4" id="KW-0677">Repeat</keyword>
<comment type="similarity">
    <text evidence="9">Belongs to the RBR family. RNF14 subfamily.</text>
</comment>
<evidence type="ECO:0000256" key="9">
    <source>
        <dbReference type="ARBA" id="ARBA00044508"/>
    </source>
</evidence>
<gene>
    <name evidence="15" type="ORF">B4U80_03232</name>
</gene>
<dbReference type="EMBL" id="NCKV01007194">
    <property type="protein sequence ID" value="RWS23071.1"/>
    <property type="molecule type" value="Genomic_DNA"/>
</dbReference>
<dbReference type="InterPro" id="IPR035979">
    <property type="entry name" value="RBD_domain_sf"/>
</dbReference>
<keyword evidence="16" id="KW-1185">Reference proteome</keyword>
<dbReference type="CDD" id="cd00590">
    <property type="entry name" value="RRM_SF"/>
    <property type="match status" value="1"/>
</dbReference>
<keyword evidence="5 10" id="KW-0863">Zinc-finger</keyword>
<keyword evidence="2" id="KW-0808">Transferase</keyword>
<feature type="domain" description="RING-type" evidence="14">
    <location>
        <begin position="334"/>
        <end position="579"/>
    </location>
</feature>
<dbReference type="PROSITE" id="PS51873">
    <property type="entry name" value="TRIAD"/>
    <property type="match status" value="1"/>
</dbReference>
<evidence type="ECO:0000256" key="1">
    <source>
        <dbReference type="ARBA" id="ARBA00004906"/>
    </source>
</evidence>
<dbReference type="InterPro" id="IPR012677">
    <property type="entry name" value="Nucleotide-bd_a/b_plait_sf"/>
</dbReference>
<dbReference type="Pfam" id="PF01485">
    <property type="entry name" value="IBR"/>
    <property type="match status" value="1"/>
</dbReference>
<dbReference type="GO" id="GO:0016740">
    <property type="term" value="F:transferase activity"/>
    <property type="evidence" value="ECO:0007669"/>
    <property type="project" value="UniProtKB-KW"/>
</dbReference>
<dbReference type="CDD" id="cd20354">
    <property type="entry name" value="Rcat_RBR_RNF14"/>
    <property type="match status" value="1"/>
</dbReference>
<dbReference type="InterPro" id="IPR002867">
    <property type="entry name" value="IBR_dom"/>
</dbReference>
<evidence type="ECO:0000256" key="4">
    <source>
        <dbReference type="ARBA" id="ARBA00022737"/>
    </source>
</evidence>
<evidence type="ECO:0000256" key="11">
    <source>
        <dbReference type="PROSITE-ProRule" id="PRU00176"/>
    </source>
</evidence>
<proteinExistence type="inferred from homology"/>
<evidence type="ECO:0000256" key="3">
    <source>
        <dbReference type="ARBA" id="ARBA00022723"/>
    </source>
</evidence>
<dbReference type="InterPro" id="IPR047548">
    <property type="entry name" value="Rcat_RBR_RNF14"/>
</dbReference>
<evidence type="ECO:0000259" key="12">
    <source>
        <dbReference type="PROSITE" id="PS50089"/>
    </source>
</evidence>
<feature type="domain" description="RRM" evidence="13">
    <location>
        <begin position="221"/>
        <end position="299"/>
    </location>
</feature>
<dbReference type="PROSITE" id="PS00518">
    <property type="entry name" value="ZF_RING_1"/>
    <property type="match status" value="1"/>
</dbReference>
<dbReference type="InterPro" id="IPR013083">
    <property type="entry name" value="Znf_RING/FYVE/PHD"/>
</dbReference>
<dbReference type="GO" id="GO:0008270">
    <property type="term" value="F:zinc ion binding"/>
    <property type="evidence" value="ECO:0007669"/>
    <property type="project" value="UniProtKB-KW"/>
</dbReference>
<dbReference type="PANTHER" id="PTHR24012">
    <property type="entry name" value="RNA BINDING PROTEIN"/>
    <property type="match status" value="1"/>
</dbReference>
<dbReference type="Gene3D" id="1.20.120.1750">
    <property type="match status" value="1"/>
</dbReference>
<organism evidence="15 16">
    <name type="scientific">Leptotrombidium deliense</name>
    <dbReference type="NCBI Taxonomy" id="299467"/>
    <lineage>
        <taxon>Eukaryota</taxon>
        <taxon>Metazoa</taxon>
        <taxon>Ecdysozoa</taxon>
        <taxon>Arthropoda</taxon>
        <taxon>Chelicerata</taxon>
        <taxon>Arachnida</taxon>
        <taxon>Acari</taxon>
        <taxon>Acariformes</taxon>
        <taxon>Trombidiformes</taxon>
        <taxon>Prostigmata</taxon>
        <taxon>Anystina</taxon>
        <taxon>Parasitengona</taxon>
        <taxon>Trombiculoidea</taxon>
        <taxon>Trombiculidae</taxon>
        <taxon>Leptotrombidium</taxon>
    </lineage>
</organism>
<sequence length="585" mass="67033">MACKSSNCESQDSVLSVVYFKGFDVNTAEDDILSIFGKYGTVKKVHFGKDKSRVFLGHGTVVYEDEQVASNAIQATNGMIVSGKKIMVQQFVPKNNRDFNNLYVKNFKDDITNIDELVRKFQRFGEIKSSKFESNESGVLKGCGFVCFVNASDAKKAVETMNGYEFTSGNKLYVAKHESKSERQFKRSHSVNKPFAYIATQTANFASYNQPYVQYEIEPYYNVFVKNFTGIIENEAQLCRMFRMFGPISSAKVMKDEHNRSRGCGFVCFYSSFSAKRAVREMNGRNIQGKVLYVTKAMKRIERQQQLRLKFHSMFTRMPQVRKQKQRIRVSCVLDTVCNICILEKNASDCILLECKHIICKDCIVLYVEHSVKARDVDSLLCPAIDCESELTFDLVRELIPRELLERYDECLFENYLDKSKDIIWCPNVDCRCPIIMTSDHNSGVGLCPQCSFSFCTTCGEKFHGANPCLDFEDENQKLQIIQQYTSGTETEKAALIKRYTEEKLERAVQDHLSNLCIKQICKQCPSCKSNIEKYAGCNKMICGKCKDVFCWLCFQILDKTDPYKHFNNNNNSKCILFAVPADIR</sequence>
<dbReference type="OrthoDB" id="69641at2759"/>
<keyword evidence="6" id="KW-0833">Ubl conjugation pathway</keyword>
<evidence type="ECO:0000259" key="14">
    <source>
        <dbReference type="PROSITE" id="PS51873"/>
    </source>
</evidence>
<comment type="caution">
    <text evidence="15">The sequence shown here is derived from an EMBL/GenBank/DDBJ whole genome shotgun (WGS) entry which is preliminary data.</text>
</comment>
<dbReference type="SMART" id="SM00360">
    <property type="entry name" value="RRM"/>
    <property type="match status" value="3"/>
</dbReference>
<dbReference type="SUPFAM" id="SSF54928">
    <property type="entry name" value="RNA-binding domain, RBD"/>
    <property type="match status" value="2"/>
</dbReference>
<dbReference type="SMART" id="SM00647">
    <property type="entry name" value="IBR"/>
    <property type="match status" value="2"/>
</dbReference>
<comment type="pathway">
    <text evidence="1">Protein modification; protein ubiquitination.</text>
</comment>
<dbReference type="AlphaFoldDB" id="A0A443S6D7"/>
<evidence type="ECO:0000256" key="10">
    <source>
        <dbReference type="PROSITE-ProRule" id="PRU00175"/>
    </source>
</evidence>
<evidence type="ECO:0000256" key="5">
    <source>
        <dbReference type="ARBA" id="ARBA00022771"/>
    </source>
</evidence>
<reference evidence="15 16" key="1">
    <citation type="journal article" date="2018" name="Gigascience">
        <title>Genomes of trombidid mites reveal novel predicted allergens and laterally-transferred genes associated with secondary metabolism.</title>
        <authorList>
            <person name="Dong X."/>
            <person name="Chaisiri K."/>
            <person name="Xia D."/>
            <person name="Armstrong S.D."/>
            <person name="Fang Y."/>
            <person name="Donnelly M.J."/>
            <person name="Kadowaki T."/>
            <person name="McGarry J.W."/>
            <person name="Darby A.C."/>
            <person name="Makepeace B.L."/>
        </authorList>
    </citation>
    <scope>NUCLEOTIDE SEQUENCE [LARGE SCALE GENOMIC DNA]</scope>
    <source>
        <strain evidence="15">UoL-UT</strain>
    </source>
</reference>
<protein>
    <submittedName>
        <fullName evidence="15">E3 ubiquitin-protein ligase RNF14-like isoform X2</fullName>
    </submittedName>
</protein>
<dbReference type="VEuPathDB" id="VectorBase:LDEU008969"/>
<dbReference type="Pfam" id="PF22191">
    <property type="entry name" value="IBR_1"/>
    <property type="match status" value="1"/>
</dbReference>
<accession>A0A443S6D7</accession>
<dbReference type="Proteomes" id="UP000288716">
    <property type="component" value="Unassembled WGS sequence"/>
</dbReference>
<dbReference type="SUPFAM" id="SSF57850">
    <property type="entry name" value="RING/U-box"/>
    <property type="match status" value="3"/>
</dbReference>
<dbReference type="CDD" id="cd20341">
    <property type="entry name" value="BRcat_RBR_RNF14"/>
    <property type="match status" value="1"/>
</dbReference>
<keyword evidence="8 11" id="KW-0694">RNA-binding</keyword>
<evidence type="ECO:0000256" key="7">
    <source>
        <dbReference type="ARBA" id="ARBA00022833"/>
    </source>
</evidence>
<feature type="domain" description="RING-type" evidence="12">
    <location>
        <begin position="338"/>
        <end position="383"/>
    </location>
</feature>
<dbReference type="PROSITE" id="PS50102">
    <property type="entry name" value="RRM"/>
    <property type="match status" value="3"/>
</dbReference>
<name>A0A443S6D7_9ACAR</name>
<evidence type="ECO:0000313" key="15">
    <source>
        <dbReference type="EMBL" id="RWS23071.1"/>
    </source>
</evidence>
<dbReference type="PROSITE" id="PS50089">
    <property type="entry name" value="ZF_RING_2"/>
    <property type="match status" value="1"/>
</dbReference>
<feature type="domain" description="RRM" evidence="13">
    <location>
        <begin position="16"/>
        <end position="93"/>
    </location>
</feature>
<dbReference type="Gene3D" id="3.30.40.10">
    <property type="entry name" value="Zinc/RING finger domain, C3HC4 (zinc finger)"/>
    <property type="match status" value="1"/>
</dbReference>
<dbReference type="InterPro" id="IPR017907">
    <property type="entry name" value="Znf_RING_CS"/>
</dbReference>
<evidence type="ECO:0000256" key="6">
    <source>
        <dbReference type="ARBA" id="ARBA00022786"/>
    </source>
</evidence>
<keyword evidence="7" id="KW-0862">Zinc</keyword>
<dbReference type="InterPro" id="IPR044066">
    <property type="entry name" value="TRIAD_supradom"/>
</dbReference>
<keyword evidence="3" id="KW-0479">Metal-binding</keyword>
<feature type="domain" description="RRM" evidence="13">
    <location>
        <begin position="100"/>
        <end position="179"/>
    </location>
</feature>